<reference evidence="1" key="1">
    <citation type="journal article" date="2007" name="PLoS ONE">
        <title>The first genome sequence of an elite grapevine cultivar (Pinot noir Vitis vinifera L.): coping with a highly heterozygous genome.</title>
        <authorList>
            <person name="Velasco R."/>
            <person name="Zharkikh A."/>
            <person name="Troggio M."/>
            <person name="Cartwright D.A."/>
            <person name="Cestaro A."/>
            <person name="Pruss D."/>
            <person name="Pindo M."/>
            <person name="FitzGerald L.M."/>
            <person name="Vezzulli S."/>
            <person name="Reid J."/>
            <person name="Malacarne G."/>
            <person name="Iliev D."/>
            <person name="Coppola G."/>
            <person name="Wardell B."/>
            <person name="Micheletti D."/>
            <person name="Macalma T."/>
            <person name="Facci M."/>
            <person name="Mitchell J.T."/>
            <person name="Perazzolli M."/>
            <person name="Eldredge G."/>
            <person name="Gatto P."/>
            <person name="Oyzerski R."/>
            <person name="Moretto M."/>
            <person name="Gutin N."/>
            <person name="Stefanini M."/>
            <person name="Chen Y."/>
            <person name="Segala C."/>
            <person name="Davenport C."/>
            <person name="Dematte L."/>
            <person name="Mraz A."/>
            <person name="Battilana J."/>
            <person name="Stormo K."/>
            <person name="Costa F."/>
            <person name="Tao Q."/>
            <person name="Si-Ammour A."/>
            <person name="Harkins T."/>
            <person name="Lackey A."/>
            <person name="Perbost C."/>
            <person name="Taillon B."/>
            <person name="Stella A."/>
            <person name="Solovyev V."/>
            <person name="Fawcett J.A."/>
            <person name="Sterck L."/>
            <person name="Vandepoele K."/>
            <person name="Grando S.M."/>
            <person name="Toppo S."/>
            <person name="Moser C."/>
            <person name="Lanchbury J."/>
            <person name="Bogden R."/>
            <person name="Skolnick M."/>
            <person name="Sgaramella V."/>
            <person name="Bhatnagar S.K."/>
            <person name="Fontana P."/>
            <person name="Gutin A."/>
            <person name="Van de Peer Y."/>
            <person name="Salamini F."/>
            <person name="Viola R."/>
        </authorList>
    </citation>
    <scope>NUCLEOTIDE SEQUENCE</scope>
</reference>
<dbReference type="AlphaFoldDB" id="A5ARI6"/>
<dbReference type="CDD" id="cd09272">
    <property type="entry name" value="RNase_HI_RT_Ty1"/>
    <property type="match status" value="1"/>
</dbReference>
<protein>
    <recommendedName>
        <fullName evidence="2">Retrovirus-related Pol polyprotein from transposon TNT 1-94</fullName>
    </recommendedName>
</protein>
<gene>
    <name evidence="1" type="ORF">VITISV_005873</name>
</gene>
<dbReference type="EMBL" id="AM433039">
    <property type="protein sequence ID" value="CAN67055.1"/>
    <property type="molecule type" value="Genomic_DNA"/>
</dbReference>
<accession>A5ARI6</accession>
<evidence type="ECO:0008006" key="2">
    <source>
        <dbReference type="Google" id="ProtNLM"/>
    </source>
</evidence>
<dbReference type="PANTHER" id="PTHR42648:SF27">
    <property type="entry name" value="RNA-DIRECTED DNA POLYMERASE"/>
    <property type="match status" value="1"/>
</dbReference>
<evidence type="ECO:0000313" key="1">
    <source>
        <dbReference type="EMBL" id="CAN67055.1"/>
    </source>
</evidence>
<sequence>MTKRPFIAKEYRVKECLNLVLTNMCEPFNVHPQGVYEYFIMFMDDYSRFRYVYLIHRKSNALDKFIEFKVESENQLVHLGYKISQMDVKVMSFNADLKEHIYIIQPDGFIAKGCEHLIYSSFQSYRDSHKPTFEFVVTLVGEVVSWRSVKQSCIIDSTMEVKYVVVSKATKEVIWLRKFLMGLKVASLVMSPLVLFCDKIRW</sequence>
<proteinExistence type="predicted"/>
<organism evidence="1">
    <name type="scientific">Vitis vinifera</name>
    <name type="common">Grape</name>
    <dbReference type="NCBI Taxonomy" id="29760"/>
    <lineage>
        <taxon>Eukaryota</taxon>
        <taxon>Viridiplantae</taxon>
        <taxon>Streptophyta</taxon>
        <taxon>Embryophyta</taxon>
        <taxon>Tracheophyta</taxon>
        <taxon>Spermatophyta</taxon>
        <taxon>Magnoliopsida</taxon>
        <taxon>eudicotyledons</taxon>
        <taxon>Gunneridae</taxon>
        <taxon>Pentapetalae</taxon>
        <taxon>rosids</taxon>
        <taxon>Vitales</taxon>
        <taxon>Vitaceae</taxon>
        <taxon>Viteae</taxon>
        <taxon>Vitis</taxon>
    </lineage>
</organism>
<dbReference type="InterPro" id="IPR039537">
    <property type="entry name" value="Retrotran_Ty1/copia-like"/>
</dbReference>
<name>A5ARI6_VITVI</name>
<dbReference type="PANTHER" id="PTHR42648">
    <property type="entry name" value="TRANSPOSASE, PUTATIVE-RELATED"/>
    <property type="match status" value="1"/>
</dbReference>